<accession>A0AAN9VE92</accession>
<dbReference type="EMBL" id="JAZDUA010000335">
    <property type="protein sequence ID" value="KAK7794401.1"/>
    <property type="molecule type" value="Genomic_DNA"/>
</dbReference>
<dbReference type="AlphaFoldDB" id="A0AAN9VE92"/>
<proteinExistence type="predicted"/>
<dbReference type="Proteomes" id="UP001378592">
    <property type="component" value="Unassembled WGS sequence"/>
</dbReference>
<feature type="chain" id="PRO_5042896724" evidence="1">
    <location>
        <begin position="26"/>
        <end position="227"/>
    </location>
</feature>
<evidence type="ECO:0000313" key="3">
    <source>
        <dbReference type="Proteomes" id="UP001378592"/>
    </source>
</evidence>
<sequence length="227" mass="24808">MENSLNVFAVAAWVLLLLYSGPVSSDESCAESATKTAEPAACSRITSSTLATAAKSATTSVTPVPDGSVHSASEAALMSQLHGSWRVVAGYVRKFTTKAFCPEVTFSVDPVDPNDVTVSWNKAEPFENVVPRGRMTRRDNWNLVDDDGFHHMEVIKLERFLALRVWNLHFRRALILSPVSVPGKEDVGGNVFDFIMSIHADVHQRDGPAWYICAAAYYSMPSSGDGR</sequence>
<evidence type="ECO:0000256" key="1">
    <source>
        <dbReference type="SAM" id="SignalP"/>
    </source>
</evidence>
<name>A0AAN9VE92_9ORTH</name>
<protein>
    <submittedName>
        <fullName evidence="2">Uncharacterized protein</fullName>
    </submittedName>
</protein>
<evidence type="ECO:0000313" key="2">
    <source>
        <dbReference type="EMBL" id="KAK7794401.1"/>
    </source>
</evidence>
<comment type="caution">
    <text evidence="2">The sequence shown here is derived from an EMBL/GenBank/DDBJ whole genome shotgun (WGS) entry which is preliminary data.</text>
</comment>
<reference evidence="2 3" key="1">
    <citation type="submission" date="2024-03" db="EMBL/GenBank/DDBJ databases">
        <title>The genome assembly and annotation of the cricket Gryllus longicercus Weissman &amp; Gray.</title>
        <authorList>
            <person name="Szrajer S."/>
            <person name="Gray D."/>
            <person name="Ylla G."/>
        </authorList>
    </citation>
    <scope>NUCLEOTIDE SEQUENCE [LARGE SCALE GENOMIC DNA]</scope>
    <source>
        <strain evidence="2">DAG 2021-001</strain>
        <tissue evidence="2">Whole body minus gut</tissue>
    </source>
</reference>
<gene>
    <name evidence="2" type="ORF">R5R35_011679</name>
</gene>
<keyword evidence="3" id="KW-1185">Reference proteome</keyword>
<feature type="signal peptide" evidence="1">
    <location>
        <begin position="1"/>
        <end position="25"/>
    </location>
</feature>
<keyword evidence="1" id="KW-0732">Signal</keyword>
<organism evidence="2 3">
    <name type="scientific">Gryllus longicercus</name>
    <dbReference type="NCBI Taxonomy" id="2509291"/>
    <lineage>
        <taxon>Eukaryota</taxon>
        <taxon>Metazoa</taxon>
        <taxon>Ecdysozoa</taxon>
        <taxon>Arthropoda</taxon>
        <taxon>Hexapoda</taxon>
        <taxon>Insecta</taxon>
        <taxon>Pterygota</taxon>
        <taxon>Neoptera</taxon>
        <taxon>Polyneoptera</taxon>
        <taxon>Orthoptera</taxon>
        <taxon>Ensifera</taxon>
        <taxon>Gryllidea</taxon>
        <taxon>Grylloidea</taxon>
        <taxon>Gryllidae</taxon>
        <taxon>Gryllinae</taxon>
        <taxon>Gryllus</taxon>
    </lineage>
</organism>